<protein>
    <submittedName>
        <fullName evidence="4">Class I SAM-dependent methyltransferase</fullName>
    </submittedName>
</protein>
<dbReference type="PANTHER" id="PTHR43861:SF1">
    <property type="entry name" value="TRANS-ACONITATE 2-METHYLTRANSFERASE"/>
    <property type="match status" value="1"/>
</dbReference>
<keyword evidence="2 4" id="KW-0808">Transferase</keyword>
<dbReference type="AlphaFoldDB" id="A0A2N3HN36"/>
<evidence type="ECO:0000256" key="2">
    <source>
        <dbReference type="ARBA" id="ARBA00022679"/>
    </source>
</evidence>
<dbReference type="Proteomes" id="UP000233435">
    <property type="component" value="Unassembled WGS sequence"/>
</dbReference>
<keyword evidence="1 4" id="KW-0489">Methyltransferase</keyword>
<reference evidence="4 5" key="1">
    <citation type="submission" date="2017-12" db="EMBL/GenBank/DDBJ databases">
        <title>Confluentibacter flavum sp. nov., isolated from the saline lake.</title>
        <authorList>
            <person name="Yu L."/>
        </authorList>
    </citation>
    <scope>NUCLEOTIDE SEQUENCE [LARGE SCALE GENOMIC DNA]</scope>
    <source>
        <strain evidence="4 5">3B</strain>
    </source>
</reference>
<dbReference type="Gene3D" id="3.40.50.150">
    <property type="entry name" value="Vaccinia Virus protein VP39"/>
    <property type="match status" value="1"/>
</dbReference>
<sequence length="258" mass="29991">MKASFDVAANTYDQSFTNTKIGRLQRFLVYQLLSKHLHQIKDILEINCGTGEDAIWLAKQNFNVLATDISKKMIAIGKSKNQYHNLTFAQLDINLISEKKDIGTFDMVFSNFGGLNCLTNTELETFFNNITNNLNRRGKLALVIMSKNTIWEQFYFLLKRKFSKVFRRKKEVAIVNVGGENVLTYYYNPKDILNLAKTNFNFLESKPIGFFIPPSYLEPFFKNKIGLLNFLNHLENKIKNWSLLSKYADHYIIILEKK</sequence>
<dbReference type="GO" id="GO:0032259">
    <property type="term" value="P:methylation"/>
    <property type="evidence" value="ECO:0007669"/>
    <property type="project" value="UniProtKB-KW"/>
</dbReference>
<accession>A0A2N3HN36</accession>
<proteinExistence type="predicted"/>
<evidence type="ECO:0000313" key="5">
    <source>
        <dbReference type="Proteomes" id="UP000233435"/>
    </source>
</evidence>
<organism evidence="4 5">
    <name type="scientific">Confluentibacter flavum</name>
    <dbReference type="NCBI Taxonomy" id="1909700"/>
    <lineage>
        <taxon>Bacteria</taxon>
        <taxon>Pseudomonadati</taxon>
        <taxon>Bacteroidota</taxon>
        <taxon>Flavobacteriia</taxon>
        <taxon>Flavobacteriales</taxon>
        <taxon>Flavobacteriaceae</taxon>
        <taxon>Confluentibacter</taxon>
    </lineage>
</organism>
<gene>
    <name evidence="4" type="ORF">CSW08_04070</name>
</gene>
<evidence type="ECO:0000259" key="3">
    <source>
        <dbReference type="Pfam" id="PF13649"/>
    </source>
</evidence>
<dbReference type="Pfam" id="PF13649">
    <property type="entry name" value="Methyltransf_25"/>
    <property type="match status" value="1"/>
</dbReference>
<evidence type="ECO:0000313" key="4">
    <source>
        <dbReference type="EMBL" id="PKQ46345.1"/>
    </source>
</evidence>
<name>A0A2N3HN36_9FLAO</name>
<dbReference type="InterPro" id="IPR041698">
    <property type="entry name" value="Methyltransf_25"/>
</dbReference>
<dbReference type="CDD" id="cd02440">
    <property type="entry name" value="AdoMet_MTases"/>
    <property type="match status" value="1"/>
</dbReference>
<dbReference type="InterPro" id="IPR029063">
    <property type="entry name" value="SAM-dependent_MTases_sf"/>
</dbReference>
<evidence type="ECO:0000256" key="1">
    <source>
        <dbReference type="ARBA" id="ARBA00022603"/>
    </source>
</evidence>
<dbReference type="GO" id="GO:0008168">
    <property type="term" value="F:methyltransferase activity"/>
    <property type="evidence" value="ECO:0007669"/>
    <property type="project" value="UniProtKB-KW"/>
</dbReference>
<feature type="domain" description="Methyltransferase" evidence="3">
    <location>
        <begin position="43"/>
        <end position="138"/>
    </location>
</feature>
<dbReference type="PANTHER" id="PTHR43861">
    <property type="entry name" value="TRANS-ACONITATE 2-METHYLTRANSFERASE-RELATED"/>
    <property type="match status" value="1"/>
</dbReference>
<keyword evidence="5" id="KW-1185">Reference proteome</keyword>
<dbReference type="RefSeq" id="WP_106658622.1">
    <property type="nucleotide sequence ID" value="NZ_PJEO01000014.1"/>
</dbReference>
<comment type="caution">
    <text evidence="4">The sequence shown here is derived from an EMBL/GenBank/DDBJ whole genome shotgun (WGS) entry which is preliminary data.</text>
</comment>
<dbReference type="SUPFAM" id="SSF53335">
    <property type="entry name" value="S-adenosyl-L-methionine-dependent methyltransferases"/>
    <property type="match status" value="1"/>
</dbReference>
<dbReference type="OrthoDB" id="529208at2"/>
<dbReference type="EMBL" id="PJEO01000014">
    <property type="protein sequence ID" value="PKQ46345.1"/>
    <property type="molecule type" value="Genomic_DNA"/>
</dbReference>